<dbReference type="GO" id="GO:0005840">
    <property type="term" value="C:ribosome"/>
    <property type="evidence" value="ECO:0007669"/>
    <property type="project" value="UniProtKB-KW"/>
</dbReference>
<feature type="compositionally biased region" description="Basic residues" evidence="5">
    <location>
        <begin position="18"/>
        <end position="37"/>
    </location>
</feature>
<proteinExistence type="inferred from homology"/>
<keyword evidence="3 4" id="KW-0687">Ribonucleoprotein</keyword>
<organism evidence="6 7">
    <name type="scientific">Cytospora mali</name>
    <name type="common">Apple Valsa canker fungus</name>
    <name type="synonym">Valsa mali</name>
    <dbReference type="NCBI Taxonomy" id="578113"/>
    <lineage>
        <taxon>Eukaryota</taxon>
        <taxon>Fungi</taxon>
        <taxon>Dikarya</taxon>
        <taxon>Ascomycota</taxon>
        <taxon>Pezizomycotina</taxon>
        <taxon>Sordariomycetes</taxon>
        <taxon>Sordariomycetidae</taxon>
        <taxon>Diaporthales</taxon>
        <taxon>Cytosporaceae</taxon>
        <taxon>Cytospora</taxon>
    </lineage>
</organism>
<evidence type="ECO:0000256" key="2">
    <source>
        <dbReference type="ARBA" id="ARBA00022980"/>
    </source>
</evidence>
<comment type="similarity">
    <text evidence="1 4">Belongs to the eukaryotic ribosomal protein eL36 family.</text>
</comment>
<name>A0A194UT12_CYTMA</name>
<dbReference type="FunFam" id="1.10.10.1760:FF:000003">
    <property type="entry name" value="60S ribosomal protein L36"/>
    <property type="match status" value="1"/>
</dbReference>
<gene>
    <name evidence="6" type="ORF">VP1G_02099</name>
</gene>
<dbReference type="Proteomes" id="UP000078576">
    <property type="component" value="Unassembled WGS sequence"/>
</dbReference>
<dbReference type="GO" id="GO:1990904">
    <property type="term" value="C:ribonucleoprotein complex"/>
    <property type="evidence" value="ECO:0007669"/>
    <property type="project" value="UniProtKB-KW"/>
</dbReference>
<sequence>MAATQGNPRSGLVVGINKGHKTTPRVSSKRVSRMKGHLSKRTNFVRSLIKEVAGLAPYEKRIVELIRNGRDKRSRKLAKKRLGTFGRAKAKVEELQQMIAESRRTGH</sequence>
<dbReference type="GO" id="GO:0003735">
    <property type="term" value="F:structural constituent of ribosome"/>
    <property type="evidence" value="ECO:0007669"/>
    <property type="project" value="InterPro"/>
</dbReference>
<keyword evidence="2 4" id="KW-0689">Ribosomal protein</keyword>
<evidence type="ECO:0000256" key="4">
    <source>
        <dbReference type="RuleBase" id="RU000665"/>
    </source>
</evidence>
<dbReference type="PROSITE" id="PS01190">
    <property type="entry name" value="RIBOSOMAL_L36E"/>
    <property type="match status" value="1"/>
</dbReference>
<evidence type="ECO:0000313" key="7">
    <source>
        <dbReference type="Proteomes" id="UP000078576"/>
    </source>
</evidence>
<dbReference type="GO" id="GO:0006412">
    <property type="term" value="P:translation"/>
    <property type="evidence" value="ECO:0007669"/>
    <property type="project" value="InterPro"/>
</dbReference>
<dbReference type="STRING" id="694573.A0A194UT12"/>
<evidence type="ECO:0000256" key="3">
    <source>
        <dbReference type="ARBA" id="ARBA00023274"/>
    </source>
</evidence>
<dbReference type="InterPro" id="IPR000509">
    <property type="entry name" value="Ribosomal_eL36"/>
</dbReference>
<evidence type="ECO:0000256" key="1">
    <source>
        <dbReference type="ARBA" id="ARBA00006509"/>
    </source>
</evidence>
<evidence type="ECO:0000256" key="5">
    <source>
        <dbReference type="SAM" id="MobiDB-lite"/>
    </source>
</evidence>
<dbReference type="OrthoDB" id="9616667at2759"/>
<dbReference type="AlphaFoldDB" id="A0A194UT12"/>
<evidence type="ECO:0000313" key="6">
    <source>
        <dbReference type="EMBL" id="KUI54761.1"/>
    </source>
</evidence>
<feature type="region of interest" description="Disordered" evidence="5">
    <location>
        <begin position="1"/>
        <end position="37"/>
    </location>
</feature>
<dbReference type="EMBL" id="KN714675">
    <property type="protein sequence ID" value="KUI54761.1"/>
    <property type="molecule type" value="Genomic_DNA"/>
</dbReference>
<dbReference type="InterPro" id="IPR038097">
    <property type="entry name" value="Ribosomal_eL36_sf"/>
</dbReference>
<keyword evidence="7" id="KW-1185">Reference proteome</keyword>
<reference evidence="7" key="1">
    <citation type="submission" date="2014-12" db="EMBL/GenBank/DDBJ databases">
        <title>Genome Sequence of Valsa Canker Pathogens Uncovers a Specific Adaption of Colonization on Woody Bark.</title>
        <authorList>
            <person name="Yin Z."/>
            <person name="Liu H."/>
            <person name="Gao X."/>
            <person name="Li Z."/>
            <person name="Song N."/>
            <person name="Ke X."/>
            <person name="Dai Q."/>
            <person name="Wu Y."/>
            <person name="Sun Y."/>
            <person name="Xu J.-R."/>
            <person name="Kang Z.K."/>
            <person name="Wang L."/>
            <person name="Huang L."/>
        </authorList>
    </citation>
    <scope>NUCLEOTIDE SEQUENCE [LARGE SCALE GENOMIC DNA]</scope>
    <source>
        <strain evidence="7">SXYL134</strain>
    </source>
</reference>
<dbReference type="Pfam" id="PF01158">
    <property type="entry name" value="Ribosomal_L36e"/>
    <property type="match status" value="1"/>
</dbReference>
<accession>A0A194UT12</accession>
<dbReference type="PANTHER" id="PTHR10114">
    <property type="entry name" value="60S RIBOSOMAL PROTEIN L36"/>
    <property type="match status" value="1"/>
</dbReference>
<protein>
    <recommendedName>
        <fullName evidence="4">60S ribosomal protein L36</fullName>
    </recommendedName>
</protein>
<dbReference type="Gene3D" id="1.10.10.1760">
    <property type="entry name" value="60S ribosomal protein L36"/>
    <property type="match status" value="1"/>
</dbReference>